<accession>A0A6N4UT12</accession>
<dbReference type="PANTHER" id="PTHR43591:SF24">
    <property type="entry name" value="2-METHOXY-6-POLYPRENYL-1,4-BENZOQUINOL METHYLASE, MITOCHONDRIAL"/>
    <property type="match status" value="1"/>
</dbReference>
<proteinExistence type="predicted"/>
<dbReference type="InterPro" id="IPR013216">
    <property type="entry name" value="Methyltransf_11"/>
</dbReference>
<dbReference type="GO" id="GO:0008757">
    <property type="term" value="F:S-adenosylmethionine-dependent methyltransferase activity"/>
    <property type="evidence" value="ECO:0007669"/>
    <property type="project" value="InterPro"/>
</dbReference>
<evidence type="ECO:0000259" key="1">
    <source>
        <dbReference type="Pfam" id="PF08241"/>
    </source>
</evidence>
<dbReference type="PANTHER" id="PTHR43591">
    <property type="entry name" value="METHYLTRANSFERASE"/>
    <property type="match status" value="1"/>
</dbReference>
<dbReference type="KEGG" id="malv:MALV_19190"/>
<feature type="domain" description="Methyltransferase type 11" evidence="1">
    <location>
        <begin position="49"/>
        <end position="141"/>
    </location>
</feature>
<dbReference type="Gene3D" id="3.40.50.150">
    <property type="entry name" value="Vaccinia Virus protein VP39"/>
    <property type="match status" value="1"/>
</dbReference>
<organism evidence="2 3">
    <name type="scientific">Mycolicibacterium alvei</name>
    <dbReference type="NCBI Taxonomy" id="67081"/>
    <lineage>
        <taxon>Bacteria</taxon>
        <taxon>Bacillati</taxon>
        <taxon>Actinomycetota</taxon>
        <taxon>Actinomycetes</taxon>
        <taxon>Mycobacteriales</taxon>
        <taxon>Mycobacteriaceae</taxon>
        <taxon>Mycolicibacterium</taxon>
    </lineage>
</organism>
<dbReference type="Pfam" id="PF08241">
    <property type="entry name" value="Methyltransf_11"/>
    <property type="match status" value="1"/>
</dbReference>
<dbReference type="InterPro" id="IPR029063">
    <property type="entry name" value="SAM-dependent_MTases_sf"/>
</dbReference>
<evidence type="ECO:0000313" key="2">
    <source>
        <dbReference type="EMBL" id="BBX26794.1"/>
    </source>
</evidence>
<keyword evidence="2" id="KW-0489">Methyltransferase</keyword>
<sequence length="267" mass="28355">MPDPQATEPRPTNWAAGRYQAVAEQIAVIADEVVATADRLRPVRGTTLVDLACGTGSAALAAAEAGAEVTGVDLTAELIAIAAERPGAEAVRWVVADAAHTGLPDGGFGTVVSNMGIIFVEPTSLVAEVTRLLNPGGIFAFSTWIRDETGNPFYNPIIEILGRPSAAVYSPDQWGDLEIVQSRLTAGFDQVSFKTGSHTWQFESVESAVRFISDESPMHVDLLGRLDETTRDRLLDAFAAALSAQADGEGRVSFGAPYAVVTARLRW</sequence>
<dbReference type="GO" id="GO:0032259">
    <property type="term" value="P:methylation"/>
    <property type="evidence" value="ECO:0007669"/>
    <property type="project" value="UniProtKB-KW"/>
</dbReference>
<name>A0A6N4UT12_9MYCO</name>
<dbReference type="EMBL" id="AP022565">
    <property type="protein sequence ID" value="BBX26794.1"/>
    <property type="molecule type" value="Genomic_DNA"/>
</dbReference>
<keyword evidence="3" id="KW-1185">Reference proteome</keyword>
<dbReference type="CDD" id="cd02440">
    <property type="entry name" value="AdoMet_MTases"/>
    <property type="match status" value="1"/>
</dbReference>
<keyword evidence="2" id="KW-0808">Transferase</keyword>
<dbReference type="SUPFAM" id="SSF53335">
    <property type="entry name" value="S-adenosyl-L-methionine-dependent methyltransferases"/>
    <property type="match status" value="1"/>
</dbReference>
<dbReference type="AlphaFoldDB" id="A0A6N4UT12"/>
<dbReference type="Proteomes" id="UP000466906">
    <property type="component" value="Chromosome"/>
</dbReference>
<dbReference type="RefSeq" id="WP_163663409.1">
    <property type="nucleotide sequence ID" value="NZ_AP022565.1"/>
</dbReference>
<protein>
    <submittedName>
        <fullName evidence="2">SAM-dependent methyltransferase</fullName>
    </submittedName>
</protein>
<gene>
    <name evidence="2" type="ORF">MALV_19190</name>
</gene>
<evidence type="ECO:0000313" key="3">
    <source>
        <dbReference type="Proteomes" id="UP000466906"/>
    </source>
</evidence>
<reference evidence="2 3" key="1">
    <citation type="journal article" date="2019" name="Emerg. Microbes Infect.">
        <title>Comprehensive subspecies identification of 175 nontuberculous mycobacteria species based on 7547 genomic profiles.</title>
        <authorList>
            <person name="Matsumoto Y."/>
            <person name="Kinjo T."/>
            <person name="Motooka D."/>
            <person name="Nabeya D."/>
            <person name="Jung N."/>
            <person name="Uechi K."/>
            <person name="Horii T."/>
            <person name="Iida T."/>
            <person name="Fujita J."/>
            <person name="Nakamura S."/>
        </authorList>
    </citation>
    <scope>NUCLEOTIDE SEQUENCE [LARGE SCALE GENOMIC DNA]</scope>
    <source>
        <strain evidence="2 3">JCM 12272</strain>
    </source>
</reference>